<evidence type="ECO:0000256" key="1">
    <source>
        <dbReference type="SAM" id="Phobius"/>
    </source>
</evidence>
<sequence length="132" mass="14318">MDAGRWYLPRGRMRRRVFWLRYFLPILAVQVAAGTLDVLLGLAGTAPATGEGFVFSSTAGPIGMAASLATLVPTVASTVTRLHDRGHSAWWLLLLLVPLVGVLVLVVQTWFLRGQDTPNRHGPPPHRSVPAS</sequence>
<name>A0A239AXG7_9ACTN</name>
<dbReference type="InterPro" id="IPR008523">
    <property type="entry name" value="DUF805"/>
</dbReference>
<dbReference type="PANTHER" id="PTHR34980:SF2">
    <property type="entry name" value="INNER MEMBRANE PROTEIN YHAH-RELATED"/>
    <property type="match status" value="1"/>
</dbReference>
<keyword evidence="1" id="KW-0472">Membrane</keyword>
<reference evidence="3" key="1">
    <citation type="submission" date="2017-06" db="EMBL/GenBank/DDBJ databases">
        <authorList>
            <person name="Varghese N."/>
            <person name="Submissions S."/>
        </authorList>
    </citation>
    <scope>NUCLEOTIDE SEQUENCE [LARGE SCALE GENOMIC DNA]</scope>
    <source>
        <strain evidence="3">DSM 46839</strain>
    </source>
</reference>
<protein>
    <submittedName>
        <fullName evidence="2">Uncharacterized membrane protein YhaH, DUF805 family</fullName>
    </submittedName>
</protein>
<dbReference type="RefSeq" id="WP_089303815.1">
    <property type="nucleotide sequence ID" value="NZ_FZOO01000001.1"/>
</dbReference>
<keyword evidence="1" id="KW-0812">Transmembrane</keyword>
<dbReference type="AlphaFoldDB" id="A0A239AXG7"/>
<feature type="transmembrane region" description="Helical" evidence="1">
    <location>
        <begin position="20"/>
        <end position="42"/>
    </location>
</feature>
<dbReference type="Pfam" id="PF05656">
    <property type="entry name" value="DUF805"/>
    <property type="match status" value="1"/>
</dbReference>
<feature type="transmembrane region" description="Helical" evidence="1">
    <location>
        <begin position="62"/>
        <end position="82"/>
    </location>
</feature>
<keyword evidence="3" id="KW-1185">Reference proteome</keyword>
<feature type="transmembrane region" description="Helical" evidence="1">
    <location>
        <begin position="89"/>
        <end position="111"/>
    </location>
</feature>
<accession>A0A239AXG7</accession>
<dbReference type="EMBL" id="FZOO01000001">
    <property type="protein sequence ID" value="SNS00189.1"/>
    <property type="molecule type" value="Genomic_DNA"/>
</dbReference>
<evidence type="ECO:0000313" key="3">
    <source>
        <dbReference type="Proteomes" id="UP000198373"/>
    </source>
</evidence>
<dbReference type="PANTHER" id="PTHR34980">
    <property type="entry name" value="INNER MEMBRANE PROTEIN-RELATED-RELATED"/>
    <property type="match status" value="1"/>
</dbReference>
<dbReference type="GO" id="GO:0005886">
    <property type="term" value="C:plasma membrane"/>
    <property type="evidence" value="ECO:0007669"/>
    <property type="project" value="TreeGrafter"/>
</dbReference>
<evidence type="ECO:0000313" key="2">
    <source>
        <dbReference type="EMBL" id="SNS00189.1"/>
    </source>
</evidence>
<organism evidence="2 3">
    <name type="scientific">Geodermatophilus pulveris</name>
    <dbReference type="NCBI Taxonomy" id="1564159"/>
    <lineage>
        <taxon>Bacteria</taxon>
        <taxon>Bacillati</taxon>
        <taxon>Actinomycetota</taxon>
        <taxon>Actinomycetes</taxon>
        <taxon>Geodermatophilales</taxon>
        <taxon>Geodermatophilaceae</taxon>
        <taxon>Geodermatophilus</taxon>
    </lineage>
</organism>
<dbReference type="OrthoDB" id="9812349at2"/>
<dbReference type="Proteomes" id="UP000198373">
    <property type="component" value="Unassembled WGS sequence"/>
</dbReference>
<keyword evidence="1" id="KW-1133">Transmembrane helix</keyword>
<gene>
    <name evidence="2" type="ORF">SAMN06893096_101290</name>
</gene>
<proteinExistence type="predicted"/>